<keyword evidence="2 5" id="KW-0812">Transmembrane</keyword>
<feature type="region of interest" description="Disordered" evidence="4">
    <location>
        <begin position="218"/>
        <end position="270"/>
    </location>
</feature>
<feature type="transmembrane region" description="Helical" evidence="5">
    <location>
        <begin position="72"/>
        <end position="95"/>
    </location>
</feature>
<dbReference type="Pfam" id="PF01852">
    <property type="entry name" value="START"/>
    <property type="match status" value="1"/>
</dbReference>
<dbReference type="InterPro" id="IPR000799">
    <property type="entry name" value="StAR-like"/>
</dbReference>
<evidence type="ECO:0000256" key="1">
    <source>
        <dbReference type="ARBA" id="ARBA00004141"/>
    </source>
</evidence>
<feature type="domain" description="MENTAL" evidence="7">
    <location>
        <begin position="65"/>
        <end position="240"/>
    </location>
</feature>
<dbReference type="GO" id="GO:0005789">
    <property type="term" value="C:endoplasmic reticulum membrane"/>
    <property type="evidence" value="ECO:0007669"/>
    <property type="project" value="TreeGrafter"/>
</dbReference>
<feature type="domain" description="START" evidence="6">
    <location>
        <begin position="288"/>
        <end position="477"/>
    </location>
</feature>
<dbReference type="SUPFAM" id="SSF55961">
    <property type="entry name" value="Bet v1-like"/>
    <property type="match status" value="1"/>
</dbReference>
<reference evidence="8" key="2">
    <citation type="journal article" date="2015" name="BMC Genomics">
        <title>A de novo transcriptome of the noble scallop, Chlamys nobilis , focusing on mining transcripts for carotenoid-based coloration.</title>
        <authorList>
            <person name="Liu H.Jr."/>
            <person name="Zheng H."/>
            <person name="Zhang H."/>
            <person name="Deng L."/>
            <person name="Liu W."/>
            <person name="Wang S."/>
            <person name="Meng F."/>
            <person name="Wang Y."/>
            <person name="Guo Z."/>
            <person name="Li S."/>
            <person name="Zhang G."/>
        </authorList>
    </citation>
    <scope>NUCLEOTIDE SEQUENCE</scope>
</reference>
<dbReference type="AlphaFoldDB" id="A0A0C5B5I7"/>
<evidence type="ECO:0000256" key="2">
    <source>
        <dbReference type="ARBA" id="ARBA00022692"/>
    </source>
</evidence>
<keyword evidence="5" id="KW-1133">Transmembrane helix</keyword>
<dbReference type="InterPro" id="IPR051869">
    <property type="entry name" value="STARD3"/>
</dbReference>
<dbReference type="PANTHER" id="PTHR46121:SF4">
    <property type="entry name" value="STEROIDOGENIC ACUTE REGULATORY PROTEIN-LIKE"/>
    <property type="match status" value="1"/>
</dbReference>
<sequence length="481" mass="54715">MSINTNERDMVRASTNQGRNSKITAETIYGSLSSSSSVGGANGSDGSMSRTESRMCAWFPDSGKMSPVRRTFCLFVTFDLILTFILWVIYTQLIGDSSVWEAFTKQLAGFTIKSSLFDTVMLAAMRFTFLLLGYALFRLDHWWVIALTTFLTCGYLLAKCFLFDFKENNNNPLSYVVLIISFVLAWAETWFLDFKVIPVEKKHRDRVNRDSHYVSERSRLLGDSEQGAMSGEDNEYYSPLVTPDGSDDESEHRAGSQIPRRGHSRQEQDFVRQAKETMDITLDMLNLEDGWKFQAGNDLEHGIVHSQFFKAYNRKIFRLQAIVNMNPKRIWEELAYGTNTSPQWNPTLVECRTLETIDDNTEISYNIAAEAAGGLLTSRDFVNVRCWGVRDGVYLSCACGTTYPDMPPQKKYVRGENGPGGIILKPLKDDPNKSEFTWFLNSSLKGWIPQSAVEQGLSGFLLDYLKYLVQRLEEIQKEEDS</sequence>
<evidence type="ECO:0000256" key="5">
    <source>
        <dbReference type="SAM" id="Phobius"/>
    </source>
</evidence>
<dbReference type="PROSITE" id="PS50848">
    <property type="entry name" value="START"/>
    <property type="match status" value="1"/>
</dbReference>
<evidence type="ECO:0000256" key="4">
    <source>
        <dbReference type="SAM" id="MobiDB-lite"/>
    </source>
</evidence>
<dbReference type="InterPro" id="IPR002913">
    <property type="entry name" value="START_lipid-bd_dom"/>
</dbReference>
<dbReference type="PROSITE" id="PS51439">
    <property type="entry name" value="MENTAL"/>
    <property type="match status" value="1"/>
</dbReference>
<dbReference type="InterPro" id="IPR023393">
    <property type="entry name" value="START-like_dom_sf"/>
</dbReference>
<dbReference type="SMART" id="SM00234">
    <property type="entry name" value="START"/>
    <property type="match status" value="1"/>
</dbReference>
<dbReference type="Gene3D" id="3.30.530.20">
    <property type="match status" value="1"/>
</dbReference>
<dbReference type="GO" id="GO:0031902">
    <property type="term" value="C:late endosome membrane"/>
    <property type="evidence" value="ECO:0007669"/>
    <property type="project" value="TreeGrafter"/>
</dbReference>
<feature type="transmembrane region" description="Helical" evidence="5">
    <location>
        <begin position="144"/>
        <end position="163"/>
    </location>
</feature>
<evidence type="ECO:0000259" key="7">
    <source>
        <dbReference type="PROSITE" id="PS51439"/>
    </source>
</evidence>
<organism evidence="8">
    <name type="scientific">Mimachlamys nobilis</name>
    <name type="common">Noble scallop</name>
    <name type="synonym">Chlamys nobilis</name>
    <dbReference type="NCBI Taxonomy" id="106276"/>
    <lineage>
        <taxon>Eukaryota</taxon>
        <taxon>Metazoa</taxon>
        <taxon>Spiralia</taxon>
        <taxon>Lophotrochozoa</taxon>
        <taxon>Mollusca</taxon>
        <taxon>Bivalvia</taxon>
        <taxon>Autobranchia</taxon>
        <taxon>Pteriomorphia</taxon>
        <taxon>Pectinida</taxon>
        <taxon>Pectinoidea</taxon>
        <taxon>Pectinidae</taxon>
        <taxon>Mimachlamys</taxon>
    </lineage>
</organism>
<dbReference type="Pfam" id="PF10457">
    <property type="entry name" value="MENTAL"/>
    <property type="match status" value="1"/>
</dbReference>
<comment type="subcellular location">
    <subcellularLocation>
        <location evidence="1">Membrane</location>
        <topology evidence="1">Multi-pass membrane protein</topology>
    </subcellularLocation>
</comment>
<evidence type="ECO:0000259" key="6">
    <source>
        <dbReference type="PROSITE" id="PS50848"/>
    </source>
</evidence>
<dbReference type="EMBL" id="KP323367">
    <property type="protein sequence ID" value="AJM13632.1"/>
    <property type="molecule type" value="mRNA"/>
</dbReference>
<evidence type="ECO:0000313" key="8">
    <source>
        <dbReference type="EMBL" id="AJM13632.1"/>
    </source>
</evidence>
<dbReference type="InterPro" id="IPR019498">
    <property type="entry name" value="MENTAL"/>
</dbReference>
<dbReference type="GO" id="GO:0005765">
    <property type="term" value="C:lysosomal membrane"/>
    <property type="evidence" value="ECO:0007669"/>
    <property type="project" value="TreeGrafter"/>
</dbReference>
<dbReference type="GO" id="GO:0099044">
    <property type="term" value="P:vesicle tethering to endoplasmic reticulum"/>
    <property type="evidence" value="ECO:0007669"/>
    <property type="project" value="TreeGrafter"/>
</dbReference>
<reference evidence="8" key="1">
    <citation type="submission" date="2014-12" db="EMBL/GenBank/DDBJ databases">
        <authorList>
            <person name="Liu H."/>
            <person name="Zheng H."/>
            <person name="Guo Z."/>
            <person name="Zhang H."/>
        </authorList>
    </citation>
    <scope>NUCLEOTIDE SEQUENCE</scope>
</reference>
<dbReference type="GO" id="GO:0140284">
    <property type="term" value="C:endoplasmic reticulum-endosome membrane contact site"/>
    <property type="evidence" value="ECO:0007669"/>
    <property type="project" value="TreeGrafter"/>
</dbReference>
<dbReference type="PANTHER" id="PTHR46121">
    <property type="entry name" value="STEROIDOGENIC ACUTE REGULATORY PROTEIN-LIKE"/>
    <property type="match status" value="1"/>
</dbReference>
<dbReference type="SMR" id="A0A0C5B5I7"/>
<feature type="transmembrane region" description="Helical" evidence="5">
    <location>
        <begin position="175"/>
        <end position="194"/>
    </location>
</feature>
<proteinExistence type="evidence at transcript level"/>
<name>A0A0C5B5I7_MIMNO</name>
<keyword evidence="3 5" id="KW-0472">Membrane</keyword>
<accession>A0A0C5B5I7</accession>
<dbReference type="GO" id="GO:0008289">
    <property type="term" value="F:lipid binding"/>
    <property type="evidence" value="ECO:0007669"/>
    <property type="project" value="InterPro"/>
</dbReference>
<evidence type="ECO:0000256" key="3">
    <source>
        <dbReference type="ARBA" id="ARBA00023136"/>
    </source>
</evidence>
<dbReference type="PRINTS" id="PR00978">
    <property type="entry name" value="STARPROTEIN"/>
</dbReference>
<protein>
    <submittedName>
        <fullName evidence="8">Mimachlamys nobilis stAR-related lipid transfer protein 3-like protein mRNA</fullName>
    </submittedName>
</protein>